<dbReference type="EMBL" id="JACHFW010000004">
    <property type="protein sequence ID" value="MBB5264278.1"/>
    <property type="molecule type" value="Genomic_DNA"/>
</dbReference>
<dbReference type="PANTHER" id="PTHR30589">
    <property type="entry name" value="PROLIPOPROTEIN DIACYLGLYCERYL TRANSFERASE"/>
    <property type="match status" value="1"/>
</dbReference>
<evidence type="ECO:0000256" key="7">
    <source>
        <dbReference type="HAMAP-Rule" id="MF_01147"/>
    </source>
</evidence>
<evidence type="ECO:0000256" key="6">
    <source>
        <dbReference type="ARBA" id="ARBA00023136"/>
    </source>
</evidence>
<dbReference type="NCBIfam" id="TIGR00544">
    <property type="entry name" value="lgt"/>
    <property type="match status" value="1"/>
</dbReference>
<keyword evidence="8" id="KW-0449">Lipoprotein</keyword>
<feature type="transmembrane region" description="Helical" evidence="7">
    <location>
        <begin position="224"/>
        <end position="243"/>
    </location>
</feature>
<evidence type="ECO:0000256" key="3">
    <source>
        <dbReference type="ARBA" id="ARBA00022679"/>
    </source>
</evidence>
<accession>A0A7W8M4L4</accession>
<dbReference type="GO" id="GO:0005886">
    <property type="term" value="C:plasma membrane"/>
    <property type="evidence" value="ECO:0007669"/>
    <property type="project" value="UniProtKB-SubCell"/>
</dbReference>
<organism evidence="8 9">
    <name type="scientific">Catenibacillus scindens</name>
    <dbReference type="NCBI Taxonomy" id="673271"/>
    <lineage>
        <taxon>Bacteria</taxon>
        <taxon>Bacillati</taxon>
        <taxon>Bacillota</taxon>
        <taxon>Clostridia</taxon>
        <taxon>Lachnospirales</taxon>
        <taxon>Lachnospiraceae</taxon>
        <taxon>Catenibacillus</taxon>
    </lineage>
</organism>
<comment type="function">
    <text evidence="7">Catalyzes the transfer of the diacylglyceryl group from phosphatidylglycerol to the sulfhydryl group of the N-terminal cysteine of a prolipoprotein, the first step in the formation of mature lipoproteins.</text>
</comment>
<comment type="subcellular location">
    <subcellularLocation>
        <location evidence="7">Cell membrane</location>
        <topology evidence="7">Multi-pass membrane protein</topology>
    </subcellularLocation>
</comment>
<feature type="transmembrane region" description="Helical" evidence="7">
    <location>
        <begin position="164"/>
        <end position="184"/>
    </location>
</feature>
<protein>
    <recommendedName>
        <fullName evidence="7">Phosphatidylglycerol--prolipoprotein diacylglyceryl transferase</fullName>
        <ecNumber evidence="7">2.5.1.145</ecNumber>
    </recommendedName>
</protein>
<evidence type="ECO:0000256" key="1">
    <source>
        <dbReference type="ARBA" id="ARBA00007150"/>
    </source>
</evidence>
<reference evidence="8 9" key="1">
    <citation type="submission" date="2020-08" db="EMBL/GenBank/DDBJ databases">
        <title>Genomic Encyclopedia of Type Strains, Phase IV (KMG-IV): sequencing the most valuable type-strain genomes for metagenomic binning, comparative biology and taxonomic classification.</title>
        <authorList>
            <person name="Goeker M."/>
        </authorList>
    </citation>
    <scope>NUCLEOTIDE SEQUENCE [LARGE SCALE GENOMIC DNA]</scope>
    <source>
        <strain evidence="8 9">DSM 106146</strain>
    </source>
</reference>
<comment type="similarity">
    <text evidence="1 7">Belongs to the Lgt family.</text>
</comment>
<dbReference type="NCBIfam" id="NF000778">
    <property type="entry name" value="PRK00052.3-4"/>
    <property type="match status" value="1"/>
</dbReference>
<dbReference type="PANTHER" id="PTHR30589:SF0">
    <property type="entry name" value="PHOSPHATIDYLGLYCEROL--PROLIPOPROTEIN DIACYLGLYCERYL TRANSFERASE"/>
    <property type="match status" value="1"/>
</dbReference>
<dbReference type="UniPathway" id="UPA00664"/>
<comment type="caution">
    <text evidence="8">The sequence shown here is derived from an EMBL/GenBank/DDBJ whole genome shotgun (WGS) entry which is preliminary data.</text>
</comment>
<evidence type="ECO:0000313" key="9">
    <source>
        <dbReference type="Proteomes" id="UP000543642"/>
    </source>
</evidence>
<feature type="binding site" evidence="7">
    <location>
        <position position="129"/>
    </location>
    <ligand>
        <name>a 1,2-diacyl-sn-glycero-3-phospho-(1'-sn-glycerol)</name>
        <dbReference type="ChEBI" id="CHEBI:64716"/>
    </ligand>
</feature>
<dbReference type="InterPro" id="IPR001640">
    <property type="entry name" value="Lgt"/>
</dbReference>
<dbReference type="AlphaFoldDB" id="A0A7W8M4L4"/>
<keyword evidence="6 7" id="KW-0472">Membrane</keyword>
<feature type="transmembrane region" description="Helical" evidence="7">
    <location>
        <begin position="196"/>
        <end position="212"/>
    </location>
</feature>
<comment type="pathway">
    <text evidence="7">Protein modification; lipoprotein biosynthesis (diacylglyceryl transfer).</text>
</comment>
<dbReference type="HAMAP" id="MF_01147">
    <property type="entry name" value="Lgt"/>
    <property type="match status" value="1"/>
</dbReference>
<proteinExistence type="inferred from homology"/>
<evidence type="ECO:0000256" key="5">
    <source>
        <dbReference type="ARBA" id="ARBA00022989"/>
    </source>
</evidence>
<evidence type="ECO:0000313" key="8">
    <source>
        <dbReference type="EMBL" id="MBB5264278.1"/>
    </source>
</evidence>
<dbReference type="RefSeq" id="WP_183772813.1">
    <property type="nucleotide sequence ID" value="NZ_CAWVEG010000213.1"/>
</dbReference>
<keyword evidence="3 7" id="KW-0808">Transferase</keyword>
<feature type="transmembrane region" description="Helical" evidence="7">
    <location>
        <begin position="12"/>
        <end position="30"/>
    </location>
</feature>
<feature type="transmembrane region" description="Helical" evidence="7">
    <location>
        <begin position="78"/>
        <end position="101"/>
    </location>
</feature>
<evidence type="ECO:0000256" key="4">
    <source>
        <dbReference type="ARBA" id="ARBA00022692"/>
    </source>
</evidence>
<comment type="catalytic activity">
    <reaction evidence="7">
        <text>L-cysteinyl-[prolipoprotein] + a 1,2-diacyl-sn-glycero-3-phospho-(1'-sn-glycerol) = an S-1,2-diacyl-sn-glyceryl-L-cysteinyl-[prolipoprotein] + sn-glycerol 1-phosphate + H(+)</text>
        <dbReference type="Rhea" id="RHEA:56712"/>
        <dbReference type="Rhea" id="RHEA-COMP:14679"/>
        <dbReference type="Rhea" id="RHEA-COMP:14680"/>
        <dbReference type="ChEBI" id="CHEBI:15378"/>
        <dbReference type="ChEBI" id="CHEBI:29950"/>
        <dbReference type="ChEBI" id="CHEBI:57685"/>
        <dbReference type="ChEBI" id="CHEBI:64716"/>
        <dbReference type="ChEBI" id="CHEBI:140658"/>
        <dbReference type="EC" id="2.5.1.145"/>
    </reaction>
</comment>
<keyword evidence="4 7" id="KW-0812">Transmembrane</keyword>
<keyword evidence="9" id="KW-1185">Reference proteome</keyword>
<name>A0A7W8M4L4_9FIRM</name>
<keyword evidence="2 7" id="KW-1003">Cell membrane</keyword>
<feature type="transmembrane region" description="Helical" evidence="7">
    <location>
        <begin position="45"/>
        <end position="66"/>
    </location>
</feature>
<sequence length="269" mass="29412">MYNDLFTIGNFTVHGYGLMIGIGIIAAYLMTEHLAKKKGLSPDPVFSLLVFGIIGGLVGAKLLYYITVIDQIILDPSILLNIGDGFVVYGGIIAGILAGYLTCRVKKISFWDYLDCATPSIALAQGFGRIGCFLAGCCYGMETDSWCAVTFTNSQFAPNGVPLVPTQIISSVFDFAHFALLYVITRKSKKPGFTSALYLIIYGVGRFVIEFFRGDLIRGSVGNLSTSQFISIFVVLFGVLLMIKKVHDSKKDEMVQQSAQKVEENSEKD</sequence>
<gene>
    <name evidence="7" type="primary">lgt</name>
    <name evidence="8" type="ORF">HNP82_001389</name>
</gene>
<dbReference type="Pfam" id="PF01790">
    <property type="entry name" value="LGT"/>
    <property type="match status" value="1"/>
</dbReference>
<dbReference type="GO" id="GO:0042158">
    <property type="term" value="P:lipoprotein biosynthetic process"/>
    <property type="evidence" value="ECO:0007669"/>
    <property type="project" value="UniProtKB-UniRule"/>
</dbReference>
<dbReference type="GO" id="GO:0008961">
    <property type="term" value="F:phosphatidylglycerol-prolipoprotein diacylglyceryl transferase activity"/>
    <property type="evidence" value="ECO:0007669"/>
    <property type="project" value="UniProtKB-UniRule"/>
</dbReference>
<keyword evidence="5 7" id="KW-1133">Transmembrane helix</keyword>
<evidence type="ECO:0000256" key="2">
    <source>
        <dbReference type="ARBA" id="ARBA00022475"/>
    </source>
</evidence>
<dbReference type="EC" id="2.5.1.145" evidence="7"/>
<dbReference type="Proteomes" id="UP000543642">
    <property type="component" value="Unassembled WGS sequence"/>
</dbReference>